<reference evidence="3" key="1">
    <citation type="journal article" date="2018" name="Proc. Natl. Acad. Sci. U.S.A.">
        <title>Linking secondary metabolites to gene clusters through genome sequencing of six diverse Aspergillus species.</title>
        <authorList>
            <person name="Kaerboelling I."/>
            <person name="Vesth T.C."/>
            <person name="Frisvad J.C."/>
            <person name="Nybo J.L."/>
            <person name="Theobald S."/>
            <person name="Kuo A."/>
            <person name="Bowyer P."/>
            <person name="Matsuda Y."/>
            <person name="Mondo S."/>
            <person name="Lyhne E.K."/>
            <person name="Kogle M.E."/>
            <person name="Clum A."/>
            <person name="Lipzen A."/>
            <person name="Salamov A."/>
            <person name="Ngan C.Y."/>
            <person name="Daum C."/>
            <person name="Chiniquy J."/>
            <person name="Barry K."/>
            <person name="LaButti K."/>
            <person name="Haridas S."/>
            <person name="Simmons B.A."/>
            <person name="Magnuson J.K."/>
            <person name="Mortensen U.H."/>
            <person name="Larsen T.O."/>
            <person name="Grigoriev I.V."/>
            <person name="Baker S.E."/>
            <person name="Andersen M.R."/>
        </authorList>
    </citation>
    <scope>NUCLEOTIDE SEQUENCE [LARGE SCALE GENOMIC DNA]</scope>
    <source>
        <strain evidence="3">IBT 16806</strain>
    </source>
</reference>
<name>A0A2I1BUX9_ASPN1</name>
<evidence type="ECO:0000313" key="3">
    <source>
        <dbReference type="Proteomes" id="UP000234474"/>
    </source>
</evidence>
<gene>
    <name evidence="2" type="ORF">P174DRAFT_335142</name>
</gene>
<dbReference type="AlphaFoldDB" id="A0A2I1BUX9"/>
<feature type="chain" id="PRO_5014141768" evidence="1">
    <location>
        <begin position="19"/>
        <end position="256"/>
    </location>
</feature>
<comment type="caution">
    <text evidence="2">The sequence shown here is derived from an EMBL/GenBank/DDBJ whole genome shotgun (WGS) entry which is preliminary data.</text>
</comment>
<dbReference type="GeneID" id="36529007"/>
<dbReference type="Proteomes" id="UP000234474">
    <property type="component" value="Unassembled WGS sequence"/>
</dbReference>
<accession>A0A2I1BUX9</accession>
<sequence>MKTSIFLALAYIAASVWAGGYQGCLERVLFFYAYQIDGLNDPVDQTLGFRCKKWDDKTGCVNNEWVACRGKGGGRCNFNELMASLGKSRPTDKLVGPPTADQSTARPDIQETAKTLYTHYTTPPNKRVTNFPPYKAMKGASGDFNAYTLKLGELVNNMRHRTDANKYMWEGFDKTLEQINIARAGDHGPFLIEAAKRKLGTPNNMDIKLMNLGDNPISNPTTQWETVDWKATAEAAKTKGIENVDKLIRDFRTNWY</sequence>
<keyword evidence="1" id="KW-0732">Signal</keyword>
<proteinExistence type="predicted"/>
<dbReference type="VEuPathDB" id="FungiDB:P174DRAFT_335142"/>
<evidence type="ECO:0000313" key="2">
    <source>
        <dbReference type="EMBL" id="PKX89207.1"/>
    </source>
</evidence>
<feature type="non-terminal residue" evidence="2">
    <location>
        <position position="256"/>
    </location>
</feature>
<dbReference type="EMBL" id="MSZS01000010">
    <property type="protein sequence ID" value="PKX89207.1"/>
    <property type="molecule type" value="Genomic_DNA"/>
</dbReference>
<dbReference type="RefSeq" id="XP_024677802.1">
    <property type="nucleotide sequence ID" value="XM_024821681.1"/>
</dbReference>
<keyword evidence="3" id="KW-1185">Reference proteome</keyword>
<dbReference type="OMA" id="FYAYQID"/>
<dbReference type="OrthoDB" id="3467882at2759"/>
<evidence type="ECO:0000256" key="1">
    <source>
        <dbReference type="SAM" id="SignalP"/>
    </source>
</evidence>
<feature type="signal peptide" evidence="1">
    <location>
        <begin position="1"/>
        <end position="18"/>
    </location>
</feature>
<organism evidence="2 3">
    <name type="scientific">Aspergillus novofumigatus (strain IBT 16806)</name>
    <dbReference type="NCBI Taxonomy" id="1392255"/>
    <lineage>
        <taxon>Eukaryota</taxon>
        <taxon>Fungi</taxon>
        <taxon>Dikarya</taxon>
        <taxon>Ascomycota</taxon>
        <taxon>Pezizomycotina</taxon>
        <taxon>Eurotiomycetes</taxon>
        <taxon>Eurotiomycetidae</taxon>
        <taxon>Eurotiales</taxon>
        <taxon>Aspergillaceae</taxon>
        <taxon>Aspergillus</taxon>
        <taxon>Aspergillus subgen. Fumigati</taxon>
    </lineage>
</organism>
<protein>
    <submittedName>
        <fullName evidence="2">Uncharacterized protein</fullName>
    </submittedName>
</protein>